<reference evidence="1 2" key="1">
    <citation type="submission" date="2019-03" db="EMBL/GenBank/DDBJ databases">
        <title>Genomic Encyclopedia of Type Strains, Phase IV (KMG-IV): sequencing the most valuable type-strain genomes for metagenomic binning, comparative biology and taxonomic classification.</title>
        <authorList>
            <person name="Goeker M."/>
        </authorList>
    </citation>
    <scope>NUCLEOTIDE SEQUENCE [LARGE SCALE GENOMIC DNA]</scope>
    <source>
        <strain evidence="1 2">DSM 12121</strain>
    </source>
</reference>
<keyword evidence="2" id="KW-1185">Reference proteome</keyword>
<proteinExistence type="predicted"/>
<accession>A0A4R6DYH5</accession>
<dbReference type="Gene3D" id="1.10.260.40">
    <property type="entry name" value="lambda repressor-like DNA-binding domains"/>
    <property type="match status" value="1"/>
</dbReference>
<evidence type="ECO:0008006" key="3">
    <source>
        <dbReference type="Google" id="ProtNLM"/>
    </source>
</evidence>
<dbReference type="AlphaFoldDB" id="A0A4R6DYH5"/>
<evidence type="ECO:0000313" key="2">
    <source>
        <dbReference type="Proteomes" id="UP000295129"/>
    </source>
</evidence>
<name>A0A4R6DYH5_9RHOO</name>
<dbReference type="Proteomes" id="UP000295129">
    <property type="component" value="Unassembled WGS sequence"/>
</dbReference>
<protein>
    <recommendedName>
        <fullName evidence="3">Transcriptional regulator</fullName>
    </recommendedName>
</protein>
<comment type="caution">
    <text evidence="1">The sequence shown here is derived from an EMBL/GenBank/DDBJ whole genome shotgun (WGS) entry which is preliminary data.</text>
</comment>
<sequence length="109" mass="12162">MVEPGATDLAREFNRRYPGTPVTPHATRKWLLGESIPAQARLRVLARWLGVSAEWLRFGEGAMSVTASDEPQPEVDFQLAREIAALSAPHREVVREMVRALRRAEGGKD</sequence>
<gene>
    <name evidence="1" type="ORF">C7389_11036</name>
</gene>
<dbReference type="GO" id="GO:0003677">
    <property type="term" value="F:DNA binding"/>
    <property type="evidence" value="ECO:0007669"/>
    <property type="project" value="InterPro"/>
</dbReference>
<evidence type="ECO:0000313" key="1">
    <source>
        <dbReference type="EMBL" id="TDN49944.1"/>
    </source>
</evidence>
<dbReference type="EMBL" id="SNVV01000010">
    <property type="protein sequence ID" value="TDN49944.1"/>
    <property type="molecule type" value="Genomic_DNA"/>
</dbReference>
<dbReference type="InterPro" id="IPR010982">
    <property type="entry name" value="Lambda_DNA-bd_dom_sf"/>
</dbReference>
<organism evidence="1 2">
    <name type="scientific">Azoarcus indigens</name>
    <dbReference type="NCBI Taxonomy" id="29545"/>
    <lineage>
        <taxon>Bacteria</taxon>
        <taxon>Pseudomonadati</taxon>
        <taxon>Pseudomonadota</taxon>
        <taxon>Betaproteobacteria</taxon>
        <taxon>Rhodocyclales</taxon>
        <taxon>Zoogloeaceae</taxon>
        <taxon>Azoarcus</taxon>
    </lineage>
</organism>